<organism evidence="5 6">
    <name type="scientific">Cinnamomum micranthum f. kanehirae</name>
    <dbReference type="NCBI Taxonomy" id="337451"/>
    <lineage>
        <taxon>Eukaryota</taxon>
        <taxon>Viridiplantae</taxon>
        <taxon>Streptophyta</taxon>
        <taxon>Embryophyta</taxon>
        <taxon>Tracheophyta</taxon>
        <taxon>Spermatophyta</taxon>
        <taxon>Magnoliopsida</taxon>
        <taxon>Magnoliidae</taxon>
        <taxon>Laurales</taxon>
        <taxon>Lauraceae</taxon>
        <taxon>Cinnamomum</taxon>
    </lineage>
</organism>
<feature type="DNA-binding region" description="HMG box" evidence="1">
    <location>
        <begin position="398"/>
        <end position="466"/>
    </location>
</feature>
<evidence type="ECO:0000256" key="2">
    <source>
        <dbReference type="SAM" id="Coils"/>
    </source>
</evidence>
<keyword evidence="2" id="KW-0175">Coiled coil</keyword>
<evidence type="ECO:0000256" key="3">
    <source>
        <dbReference type="SAM" id="MobiDB-lite"/>
    </source>
</evidence>
<dbReference type="InterPro" id="IPR044601">
    <property type="entry name" value="HMGB6/HMGB13"/>
</dbReference>
<feature type="region of interest" description="Disordered" evidence="3">
    <location>
        <begin position="254"/>
        <end position="276"/>
    </location>
</feature>
<feature type="domain" description="HMG box" evidence="4">
    <location>
        <begin position="398"/>
        <end position="466"/>
    </location>
</feature>
<feature type="DNA-binding region" description="HMG box" evidence="1">
    <location>
        <begin position="271"/>
        <end position="337"/>
    </location>
</feature>
<dbReference type="AlphaFoldDB" id="A0A3S3NQ69"/>
<dbReference type="STRING" id="337451.A0A3S3NQ69"/>
<feature type="region of interest" description="Disordered" evidence="3">
    <location>
        <begin position="134"/>
        <end position="154"/>
    </location>
</feature>
<accession>A0A3S3NQ69</accession>
<dbReference type="Gene3D" id="1.10.30.10">
    <property type="entry name" value="High mobility group box domain"/>
    <property type="match status" value="3"/>
</dbReference>
<comment type="caution">
    <text evidence="5">The sequence shown here is derived from an EMBL/GenBank/DDBJ whole genome shotgun (WGS) entry which is preliminary data.</text>
</comment>
<dbReference type="OrthoDB" id="1919336at2759"/>
<dbReference type="SUPFAM" id="SSF47095">
    <property type="entry name" value="HMG-box"/>
    <property type="match status" value="3"/>
</dbReference>
<proteinExistence type="predicted"/>
<evidence type="ECO:0000259" key="4">
    <source>
        <dbReference type="PROSITE" id="PS50118"/>
    </source>
</evidence>
<name>A0A3S3NQ69_9MAGN</name>
<feature type="region of interest" description="Disordered" evidence="3">
    <location>
        <begin position="1"/>
        <end position="58"/>
    </location>
</feature>
<dbReference type="PROSITE" id="PS50118">
    <property type="entry name" value="HMG_BOX_2"/>
    <property type="match status" value="3"/>
</dbReference>
<keyword evidence="6" id="KW-1185">Reference proteome</keyword>
<evidence type="ECO:0000313" key="5">
    <source>
        <dbReference type="EMBL" id="RWR96517.1"/>
    </source>
</evidence>
<dbReference type="PANTHER" id="PTHR46912">
    <property type="entry name" value="HIGH MOBILITY GROUP B PROTEIN 13"/>
    <property type="match status" value="1"/>
</dbReference>
<dbReference type="EMBL" id="QPKB01000012">
    <property type="protein sequence ID" value="RWR96517.1"/>
    <property type="molecule type" value="Genomic_DNA"/>
</dbReference>
<feature type="coiled-coil region" evidence="2">
    <location>
        <begin position="437"/>
        <end position="475"/>
    </location>
</feature>
<feature type="domain" description="HMG box" evidence="4">
    <location>
        <begin position="153"/>
        <end position="221"/>
    </location>
</feature>
<feature type="coiled-coil region" evidence="2">
    <location>
        <begin position="58"/>
        <end position="120"/>
    </location>
</feature>
<dbReference type="Pfam" id="PF00505">
    <property type="entry name" value="HMG_box"/>
    <property type="match status" value="3"/>
</dbReference>
<protein>
    <submittedName>
        <fullName evidence="5">High mobility group B protein 6-like protein</fullName>
    </submittedName>
</protein>
<gene>
    <name evidence="5" type="ORF">CKAN_02590800</name>
</gene>
<keyword evidence="1" id="KW-0539">Nucleus</keyword>
<dbReference type="CDD" id="cd22006">
    <property type="entry name" value="HMG-box_AtHMGB6-like_rpt1"/>
    <property type="match status" value="1"/>
</dbReference>
<feature type="compositionally biased region" description="Basic and acidic residues" evidence="3">
    <location>
        <begin position="136"/>
        <end position="154"/>
    </location>
</feature>
<dbReference type="SMART" id="SM00398">
    <property type="entry name" value="HMG"/>
    <property type="match status" value="3"/>
</dbReference>
<evidence type="ECO:0000256" key="1">
    <source>
        <dbReference type="PROSITE-ProRule" id="PRU00267"/>
    </source>
</evidence>
<dbReference type="PANTHER" id="PTHR46912:SF1">
    <property type="entry name" value="HIGH MOBILITY GROUP B PROTEIN 13"/>
    <property type="match status" value="1"/>
</dbReference>
<dbReference type="InterPro" id="IPR036910">
    <property type="entry name" value="HMG_box_dom_sf"/>
</dbReference>
<feature type="region of interest" description="Disordered" evidence="3">
    <location>
        <begin position="374"/>
        <end position="408"/>
    </location>
</feature>
<dbReference type="GO" id="GO:0003677">
    <property type="term" value="F:DNA binding"/>
    <property type="evidence" value="ECO:0007669"/>
    <property type="project" value="UniProtKB-UniRule"/>
</dbReference>
<reference evidence="5 6" key="1">
    <citation type="journal article" date="2019" name="Nat. Plants">
        <title>Stout camphor tree genome fills gaps in understanding of flowering plant genome evolution.</title>
        <authorList>
            <person name="Chaw S.M."/>
            <person name="Liu Y.C."/>
            <person name="Wu Y.W."/>
            <person name="Wang H.Y."/>
            <person name="Lin C.I."/>
            <person name="Wu C.S."/>
            <person name="Ke H.M."/>
            <person name="Chang L.Y."/>
            <person name="Hsu C.Y."/>
            <person name="Yang H.T."/>
            <person name="Sudianto E."/>
            <person name="Hsu M.H."/>
            <person name="Wu K.P."/>
            <person name="Wang L.N."/>
            <person name="Leebens-Mack J.H."/>
            <person name="Tsai I.J."/>
        </authorList>
    </citation>
    <scope>NUCLEOTIDE SEQUENCE [LARGE SCALE GENOMIC DNA]</scope>
    <source>
        <strain evidence="6">cv. Chaw 1501</strain>
        <tissue evidence="5">Young leaves</tissue>
    </source>
</reference>
<dbReference type="Proteomes" id="UP000283530">
    <property type="component" value="Unassembled WGS sequence"/>
</dbReference>
<feature type="compositionally biased region" description="Polar residues" evidence="3">
    <location>
        <begin position="21"/>
        <end position="35"/>
    </location>
</feature>
<feature type="domain" description="HMG box" evidence="4">
    <location>
        <begin position="271"/>
        <end position="337"/>
    </location>
</feature>
<keyword evidence="1" id="KW-0238">DNA-binding</keyword>
<feature type="DNA-binding region" description="HMG box" evidence="1">
    <location>
        <begin position="153"/>
        <end position="221"/>
    </location>
</feature>
<sequence>MAEVLHKKRGGNRKPLKPKNASGNEANILPSSTIADSGKENRGGLSLLLSSPKRNDPKQAFAEELQELQEKLQQMQLEKEKTEELLKERDEMLRRKEEDIQNWGKEQEKLKLELKRLQKMKEFQPTVSLPLVQSLGEKEENKDKKKKKACSEMKKPSPPYILWCKDQWNEVKKENPDAGFKEISSILGAKWKSVSADEKKPYEERYEAEKGSYLQIVGKEKREKEAMKLLEDEQKQRMAIELLEQYLQFKQEVDTEKKKKTTRKEHDPSKPKHPLSAFFVFSSERRPALIAEKKNVLEISKIAGEEWKNLTEEQKAPYEEIAMKNKEKYLQEMELYKQKKDEEAASLQKEEDEQRKILKEEALQLLKKKEKTETLIKKTKEKKKQQKKKDENNDPNRPKKPATSFLLFSKETRKELLQERPGISHSTLRALISVRWKELKEEEKDVWNKKAAEAMEAYKKEMEEYKKENNTLDADPQS</sequence>
<dbReference type="GO" id="GO:0005634">
    <property type="term" value="C:nucleus"/>
    <property type="evidence" value="ECO:0007669"/>
    <property type="project" value="UniProtKB-UniRule"/>
</dbReference>
<feature type="compositionally biased region" description="Basic residues" evidence="3">
    <location>
        <begin position="1"/>
        <end position="17"/>
    </location>
</feature>
<feature type="compositionally biased region" description="Basic and acidic residues" evidence="3">
    <location>
        <begin position="388"/>
        <end position="397"/>
    </location>
</feature>
<dbReference type="InterPro" id="IPR009071">
    <property type="entry name" value="HMG_box_dom"/>
</dbReference>
<evidence type="ECO:0000313" key="6">
    <source>
        <dbReference type="Proteomes" id="UP000283530"/>
    </source>
</evidence>